<name>E6J0W2_STRAP</name>
<evidence type="ECO:0000256" key="6">
    <source>
        <dbReference type="ARBA" id="ARBA00023306"/>
    </source>
</evidence>
<evidence type="ECO:0000256" key="2">
    <source>
        <dbReference type="ARBA" id="ARBA00022618"/>
    </source>
</evidence>
<dbReference type="GO" id="GO:0043093">
    <property type="term" value="P:FtsZ-dependent cytokinesis"/>
    <property type="evidence" value="ECO:0007669"/>
    <property type="project" value="UniProtKB-UniRule"/>
</dbReference>
<comment type="function">
    <text evidence="7">Essential cell division protein.</text>
</comment>
<dbReference type="AlphaFoldDB" id="E6J0W2"/>
<feature type="transmembrane region" description="Helical" evidence="7">
    <location>
        <begin position="30"/>
        <end position="49"/>
    </location>
</feature>
<dbReference type="eggNOG" id="COG4839">
    <property type="taxonomic scope" value="Bacteria"/>
</dbReference>
<organism evidence="10 11">
    <name type="scientific">Streptococcus anginosus F0211</name>
    <dbReference type="NCBI Taxonomy" id="706437"/>
    <lineage>
        <taxon>Bacteria</taxon>
        <taxon>Bacillati</taxon>
        <taxon>Bacillota</taxon>
        <taxon>Bacilli</taxon>
        <taxon>Lactobacillales</taxon>
        <taxon>Streptococcaceae</taxon>
        <taxon>Streptococcus</taxon>
        <taxon>Streptococcus anginosus group</taxon>
    </lineage>
</organism>
<sequence length="110" mass="12625">MRIEMANNRPRTTSQILQARIQRFSRVEKAFYGAIVLTAVILATSVVFMQTKLLQVQRDLTTVNSKIEAKRTELDDAKQEVNELIRSERLSKLASSQEMTQNNENIRTAE</sequence>
<dbReference type="Proteomes" id="UP000002973">
    <property type="component" value="Unassembled WGS sequence"/>
</dbReference>
<evidence type="ECO:0000256" key="7">
    <source>
        <dbReference type="HAMAP-Rule" id="MF_00910"/>
    </source>
</evidence>
<keyword evidence="2 7" id="KW-0132">Cell division</keyword>
<keyword evidence="5 7" id="KW-0472">Membrane</keyword>
<evidence type="ECO:0000313" key="10">
    <source>
        <dbReference type="EMBL" id="EFU22448.1"/>
    </source>
</evidence>
<comment type="similarity">
    <text evidence="7">Belongs to the FtsL family.</text>
</comment>
<dbReference type="NCBIfam" id="TIGR02209">
    <property type="entry name" value="ftsL_broad"/>
    <property type="match status" value="1"/>
</dbReference>
<evidence type="ECO:0000256" key="8">
    <source>
        <dbReference type="NCBIfam" id="TIGR02209"/>
    </source>
</evidence>
<evidence type="ECO:0000256" key="9">
    <source>
        <dbReference type="SAM" id="Coils"/>
    </source>
</evidence>
<reference evidence="10 11" key="1">
    <citation type="submission" date="2010-11" db="EMBL/GenBank/DDBJ databases">
        <authorList>
            <person name="Weinstock G."/>
            <person name="Sodergren E."/>
            <person name="Clifton S."/>
            <person name="Fulton L."/>
            <person name="Fulton B."/>
            <person name="Courtney L."/>
            <person name="Fronick C."/>
            <person name="Harrison M."/>
            <person name="Strong C."/>
            <person name="Farmer C."/>
            <person name="Delahaunty K."/>
            <person name="Markovic C."/>
            <person name="Hall O."/>
            <person name="Minx P."/>
            <person name="Tomlinson C."/>
            <person name="Mitreva M."/>
            <person name="Hou S."/>
            <person name="Chen J."/>
            <person name="Wollam A."/>
            <person name="Pepin K.H."/>
            <person name="Johnson M."/>
            <person name="Bhonagiri V."/>
            <person name="Zhang X."/>
            <person name="Suruliraj S."/>
            <person name="Warren W."/>
            <person name="Chinwalla A."/>
            <person name="Mardis E.R."/>
            <person name="Wilson R.K."/>
        </authorList>
    </citation>
    <scope>NUCLEOTIDE SEQUENCE [LARGE SCALE GENOMIC DNA]</scope>
    <source>
        <strain evidence="10 11">F0211</strain>
    </source>
</reference>
<evidence type="ECO:0000313" key="11">
    <source>
        <dbReference type="Proteomes" id="UP000002973"/>
    </source>
</evidence>
<keyword evidence="4 7" id="KW-1133">Transmembrane helix</keyword>
<feature type="coiled-coil region" evidence="9">
    <location>
        <begin position="60"/>
        <end position="87"/>
    </location>
</feature>
<evidence type="ECO:0000256" key="1">
    <source>
        <dbReference type="ARBA" id="ARBA00022475"/>
    </source>
</evidence>
<keyword evidence="6 7" id="KW-0131">Cell cycle</keyword>
<comment type="subcellular location">
    <subcellularLocation>
        <location evidence="7">Cell membrane</location>
        <topology evidence="7">Single-pass type II membrane protein</topology>
    </subcellularLocation>
    <text evidence="7">Localizes to the division septum where it forms a ring structure.</text>
</comment>
<evidence type="ECO:0000256" key="4">
    <source>
        <dbReference type="ARBA" id="ARBA00022989"/>
    </source>
</evidence>
<evidence type="ECO:0000256" key="5">
    <source>
        <dbReference type="ARBA" id="ARBA00023136"/>
    </source>
</evidence>
<keyword evidence="9" id="KW-0175">Coiled coil</keyword>
<proteinExistence type="inferred from homology"/>
<evidence type="ECO:0000256" key="3">
    <source>
        <dbReference type="ARBA" id="ARBA00022692"/>
    </source>
</evidence>
<dbReference type="EMBL" id="AECT01000015">
    <property type="protein sequence ID" value="EFU22448.1"/>
    <property type="molecule type" value="Genomic_DNA"/>
</dbReference>
<comment type="caution">
    <text evidence="10">The sequence shown here is derived from an EMBL/GenBank/DDBJ whole genome shotgun (WGS) entry which is preliminary data.</text>
</comment>
<accession>E6J0W2</accession>
<keyword evidence="3 7" id="KW-0812">Transmembrane</keyword>
<protein>
    <recommendedName>
        <fullName evidence="7 8">Cell division protein FtsL</fullName>
    </recommendedName>
</protein>
<keyword evidence="1 7" id="KW-1003">Cell membrane</keyword>
<dbReference type="HAMAP" id="MF_00910">
    <property type="entry name" value="FtsL"/>
    <property type="match status" value="1"/>
</dbReference>
<dbReference type="GO" id="GO:0005886">
    <property type="term" value="C:plasma membrane"/>
    <property type="evidence" value="ECO:0007669"/>
    <property type="project" value="UniProtKB-SubCell"/>
</dbReference>
<gene>
    <name evidence="7 10" type="primary">ftsL</name>
    <name evidence="10" type="ORF">HMPREF0813_00885</name>
</gene>
<dbReference type="GO" id="GO:0032153">
    <property type="term" value="C:cell division site"/>
    <property type="evidence" value="ECO:0007669"/>
    <property type="project" value="UniProtKB-UniRule"/>
</dbReference>
<dbReference type="InterPro" id="IPR011922">
    <property type="entry name" value="Cell_div_FtsL"/>
</dbReference>